<evidence type="ECO:0000256" key="2">
    <source>
        <dbReference type="ARBA" id="ARBA00008807"/>
    </source>
</evidence>
<dbReference type="EMBL" id="PDLN01000023">
    <property type="protein sequence ID" value="RDW57344.1"/>
    <property type="molecule type" value="Genomic_DNA"/>
</dbReference>
<accession>A0A3D8Q7E5</accession>
<feature type="transmembrane region" description="Helical" evidence="9">
    <location>
        <begin position="326"/>
        <end position="343"/>
    </location>
</feature>
<dbReference type="InterPro" id="IPR004813">
    <property type="entry name" value="OPT"/>
</dbReference>
<keyword evidence="4 9" id="KW-0812">Transmembrane</keyword>
<reference evidence="10 11" key="1">
    <citation type="journal article" date="2018" name="IMA Fungus">
        <title>IMA Genome-F 9: Draft genome sequence of Annulohypoxylon stygium, Aspergillus mulundensis, Berkeleyomyces basicola (syn. Thielaviopsis basicola), Ceratocystis smalleyi, two Cercospora beticola strains, Coleophoma cylindrospora, Fusarium fracticaudum, Phialophora cf. hyalina, and Morchella septimelata.</title>
        <authorList>
            <person name="Wingfield B.D."/>
            <person name="Bills G.F."/>
            <person name="Dong Y."/>
            <person name="Huang W."/>
            <person name="Nel W.J."/>
            <person name="Swalarsk-Parry B.S."/>
            <person name="Vaghefi N."/>
            <person name="Wilken P.M."/>
            <person name="An Z."/>
            <person name="de Beer Z.W."/>
            <person name="De Vos L."/>
            <person name="Chen L."/>
            <person name="Duong T.A."/>
            <person name="Gao Y."/>
            <person name="Hammerbacher A."/>
            <person name="Kikkert J.R."/>
            <person name="Li Y."/>
            <person name="Li H."/>
            <person name="Li K."/>
            <person name="Li Q."/>
            <person name="Liu X."/>
            <person name="Ma X."/>
            <person name="Naidoo K."/>
            <person name="Pethybridge S.J."/>
            <person name="Sun J."/>
            <person name="Steenkamp E.T."/>
            <person name="van der Nest M.A."/>
            <person name="van Wyk S."/>
            <person name="Wingfield M.J."/>
            <person name="Xiong C."/>
            <person name="Yue Q."/>
            <person name="Zhang X."/>
        </authorList>
    </citation>
    <scope>NUCLEOTIDE SEQUENCE [LARGE SCALE GENOMIC DNA]</scope>
    <source>
        <strain evidence="10 11">BP5796</strain>
    </source>
</reference>
<feature type="transmembrane region" description="Helical" evidence="9">
    <location>
        <begin position="689"/>
        <end position="714"/>
    </location>
</feature>
<comment type="similarity">
    <text evidence="2">Belongs to the oligopeptide OPT transporter family.</text>
</comment>
<keyword evidence="8 9" id="KW-0472">Membrane</keyword>
<comment type="subcellular location">
    <subcellularLocation>
        <location evidence="1">Membrane</location>
        <topology evidence="1">Multi-pass membrane protein</topology>
    </subcellularLocation>
</comment>
<dbReference type="GO" id="GO:0016020">
    <property type="term" value="C:membrane"/>
    <property type="evidence" value="ECO:0007669"/>
    <property type="project" value="UniProtKB-SubCell"/>
</dbReference>
<feature type="transmembrane region" description="Helical" evidence="9">
    <location>
        <begin position="734"/>
        <end position="756"/>
    </location>
</feature>
<keyword evidence="6" id="KW-0653">Protein transport</keyword>
<feature type="transmembrane region" description="Helical" evidence="9">
    <location>
        <begin position="588"/>
        <end position="612"/>
    </location>
</feature>
<evidence type="ECO:0000256" key="7">
    <source>
        <dbReference type="ARBA" id="ARBA00022989"/>
    </source>
</evidence>
<feature type="transmembrane region" description="Helical" evidence="9">
    <location>
        <begin position="533"/>
        <end position="550"/>
    </location>
</feature>
<organism evidence="10 11">
    <name type="scientific">Coleophoma crateriformis</name>
    <dbReference type="NCBI Taxonomy" id="565419"/>
    <lineage>
        <taxon>Eukaryota</taxon>
        <taxon>Fungi</taxon>
        <taxon>Dikarya</taxon>
        <taxon>Ascomycota</taxon>
        <taxon>Pezizomycotina</taxon>
        <taxon>Leotiomycetes</taxon>
        <taxon>Helotiales</taxon>
        <taxon>Dermateaceae</taxon>
        <taxon>Coleophoma</taxon>
    </lineage>
</organism>
<evidence type="ECO:0000256" key="6">
    <source>
        <dbReference type="ARBA" id="ARBA00022927"/>
    </source>
</evidence>
<evidence type="ECO:0000256" key="4">
    <source>
        <dbReference type="ARBA" id="ARBA00022692"/>
    </source>
</evidence>
<dbReference type="AlphaFoldDB" id="A0A3D8Q7E5"/>
<feature type="transmembrane region" description="Helical" evidence="9">
    <location>
        <begin position="506"/>
        <end position="526"/>
    </location>
</feature>
<dbReference type="GO" id="GO:0015031">
    <property type="term" value="P:protein transport"/>
    <property type="evidence" value="ECO:0007669"/>
    <property type="project" value="UniProtKB-KW"/>
</dbReference>
<evidence type="ECO:0000256" key="9">
    <source>
        <dbReference type="SAM" id="Phobius"/>
    </source>
</evidence>
<proteinExistence type="inferred from homology"/>
<evidence type="ECO:0000256" key="3">
    <source>
        <dbReference type="ARBA" id="ARBA00022448"/>
    </source>
</evidence>
<evidence type="ECO:0000313" key="11">
    <source>
        <dbReference type="Proteomes" id="UP000256328"/>
    </source>
</evidence>
<protein>
    <submittedName>
        <fullName evidence="10">Small oligopeptide transporter-2</fullName>
    </submittedName>
</protein>
<keyword evidence="5" id="KW-0571">Peptide transport</keyword>
<evidence type="ECO:0000256" key="8">
    <source>
        <dbReference type="ARBA" id="ARBA00023136"/>
    </source>
</evidence>
<dbReference type="NCBIfam" id="TIGR00728">
    <property type="entry name" value="OPT_sfam"/>
    <property type="match status" value="1"/>
</dbReference>
<evidence type="ECO:0000256" key="1">
    <source>
        <dbReference type="ARBA" id="ARBA00004141"/>
    </source>
</evidence>
<keyword evidence="11" id="KW-1185">Reference proteome</keyword>
<feature type="transmembrane region" description="Helical" evidence="9">
    <location>
        <begin position="479"/>
        <end position="500"/>
    </location>
</feature>
<feature type="transmembrane region" description="Helical" evidence="9">
    <location>
        <begin position="279"/>
        <end position="306"/>
    </location>
</feature>
<feature type="transmembrane region" description="Helical" evidence="9">
    <location>
        <begin position="212"/>
        <end position="232"/>
    </location>
</feature>
<dbReference type="OrthoDB" id="9986677at2759"/>
<evidence type="ECO:0000313" key="10">
    <source>
        <dbReference type="EMBL" id="RDW57344.1"/>
    </source>
</evidence>
<feature type="transmembrane region" description="Helical" evidence="9">
    <location>
        <begin position="238"/>
        <end position="258"/>
    </location>
</feature>
<dbReference type="InterPro" id="IPR004648">
    <property type="entry name" value="Oligpept_transpt"/>
</dbReference>
<dbReference type="Pfam" id="PF03169">
    <property type="entry name" value="OPT"/>
    <property type="match status" value="1"/>
</dbReference>
<sequence>MESAERSIPLTASVGKDVKGPADVSIDDNASITAGEELAAFKRNHAWDPNLPEERRRMVEMALKDKVAVGDAALDLTITEQVSVYPEVRAAVKNYDEDVPASTIRSWTIALFLTTVGAGINQLFAQRAPSIGIHTYAIQLIAYPLGCGWTKVMPTRKFNTFGVEWSLNPGPFNAKEHTMIVAMANASYGSTLAYSVFVIMVQKIWYHKSASWGYQILLSLTSQCIGFCFAGLAREFLVWPSAMLWPATLAHCALFNTLHDHTGSDPQRTNGWSIGRYRYFLYVFVGAFVWYWFPGWIAQFLSFFVFPTWIAPDNMVVNQLFGGSSGLGLLPITFDWTIISGYISSPLISPWHAIANTLIGLVIIMVISGLATHYSGTWYTDYLPFISNSGYDNTGKVYNVTRILNADLTFNETAYKEYSPIFVSTGQALSYGASFASLSAVVVYIGLYHGPELWARLRNRSKETDIHSKFMEKYKEVPSWWYAALAVLLLALSFVTVLAWDTGMKWYSLVIAMALVIVFFIPAGIIQATTNTSIGLNVIAELIIGYIQPGHPIAMLLFKTYAYIALFQGLSFSADLKMGHYMKVSPRVMFSAQVAGTIWSSFVELGVLNWMFANIPNLCSSTQKDHFTCPGATSYYTNSVFFGVIGPQRMFTKETYGNLLWFFLLGAGLTVVTYFAARRWPQSNLRYIMTPVIFGGIGAIPPATVYTYGCWAIVGFIFNKYIKTRWSGWWLEYNYITSAALDSGLLISTIVIFFVLRLPGASAPKWWGNEAVFKTLDMTAAAKKIPENGKFGPTSW</sequence>
<dbReference type="PANTHER" id="PTHR22601">
    <property type="entry name" value="ISP4 LIKE PROTEIN"/>
    <property type="match status" value="1"/>
</dbReference>
<evidence type="ECO:0000256" key="5">
    <source>
        <dbReference type="ARBA" id="ARBA00022856"/>
    </source>
</evidence>
<dbReference type="NCBIfam" id="TIGR00727">
    <property type="entry name" value="ISP4_OPT"/>
    <property type="match status" value="1"/>
</dbReference>
<feature type="transmembrane region" description="Helical" evidence="9">
    <location>
        <begin position="428"/>
        <end position="448"/>
    </location>
</feature>
<keyword evidence="3" id="KW-0813">Transport</keyword>
<feature type="transmembrane region" description="Helical" evidence="9">
    <location>
        <begin position="179"/>
        <end position="200"/>
    </location>
</feature>
<feature type="transmembrane region" description="Helical" evidence="9">
    <location>
        <begin position="355"/>
        <end position="374"/>
    </location>
</feature>
<dbReference type="Proteomes" id="UP000256328">
    <property type="component" value="Unassembled WGS sequence"/>
</dbReference>
<gene>
    <name evidence="10" type="ORF">BP5796_12794</name>
</gene>
<keyword evidence="7 9" id="KW-1133">Transmembrane helix</keyword>
<dbReference type="GO" id="GO:0035673">
    <property type="term" value="F:oligopeptide transmembrane transporter activity"/>
    <property type="evidence" value="ECO:0007669"/>
    <property type="project" value="InterPro"/>
</dbReference>
<comment type="caution">
    <text evidence="10">The sequence shown here is derived from an EMBL/GenBank/DDBJ whole genome shotgun (WGS) entry which is preliminary data.</text>
</comment>
<name>A0A3D8Q7E5_9HELO</name>
<feature type="transmembrane region" description="Helical" evidence="9">
    <location>
        <begin position="659"/>
        <end position="677"/>
    </location>
</feature>